<evidence type="ECO:0000256" key="8">
    <source>
        <dbReference type="ARBA" id="ARBA00023136"/>
    </source>
</evidence>
<dbReference type="InterPro" id="IPR001610">
    <property type="entry name" value="PAC"/>
</dbReference>
<dbReference type="Pfam" id="PF00015">
    <property type="entry name" value="MCPsignal"/>
    <property type="match status" value="1"/>
</dbReference>
<keyword evidence="6" id="KW-0812">Transmembrane</keyword>
<keyword evidence="3" id="KW-0488">Methylation</keyword>
<evidence type="ECO:0000313" key="12">
    <source>
        <dbReference type="Proteomes" id="UP000234752"/>
    </source>
</evidence>
<proteinExistence type="inferred from homology"/>
<dbReference type="GO" id="GO:0035438">
    <property type="term" value="F:cyclic-di-GMP binding"/>
    <property type="evidence" value="ECO:0007669"/>
    <property type="project" value="InterPro"/>
</dbReference>
<keyword evidence="5" id="KW-0997">Cell inner membrane</keyword>
<evidence type="ECO:0000313" key="11">
    <source>
        <dbReference type="EMBL" id="AUN30924.1"/>
    </source>
</evidence>
<dbReference type="GO" id="GO:0005886">
    <property type="term" value="C:plasma membrane"/>
    <property type="evidence" value="ECO:0007669"/>
    <property type="project" value="UniProtKB-SubCell"/>
</dbReference>
<dbReference type="InterPro" id="IPR013655">
    <property type="entry name" value="PAS_fold_3"/>
</dbReference>
<dbReference type="PANTHER" id="PTHR32089:SF112">
    <property type="entry name" value="LYSOZYME-LIKE PROTEIN-RELATED"/>
    <property type="match status" value="1"/>
</dbReference>
<dbReference type="GO" id="GO:0006935">
    <property type="term" value="P:chemotaxis"/>
    <property type="evidence" value="ECO:0007669"/>
    <property type="project" value="UniProtKB-KW"/>
</dbReference>
<dbReference type="InterPro" id="IPR004090">
    <property type="entry name" value="Chemotax_Me-accpt_rcpt"/>
</dbReference>
<keyword evidence="9" id="KW-0807">Transducer</keyword>
<dbReference type="KEGG" id="ncb:C0V82_12240"/>
<dbReference type="SMART" id="SM00086">
    <property type="entry name" value="PAC"/>
    <property type="match status" value="1"/>
</dbReference>
<evidence type="ECO:0000256" key="3">
    <source>
        <dbReference type="ARBA" id="ARBA00022481"/>
    </source>
</evidence>
<dbReference type="Gene3D" id="6.10.340.10">
    <property type="match status" value="1"/>
</dbReference>
<dbReference type="InterPro" id="IPR003660">
    <property type="entry name" value="HAMP_dom"/>
</dbReference>
<comment type="subcellular location">
    <subcellularLocation>
        <location evidence="1">Cell inner membrane</location>
        <topology evidence="1">Multi-pass membrane protein</topology>
    </subcellularLocation>
</comment>
<comment type="similarity">
    <text evidence="10">Belongs to the methyl-accepting chemotaxis (MCP) protein family.</text>
</comment>
<dbReference type="InterPro" id="IPR000014">
    <property type="entry name" value="PAS"/>
</dbReference>
<dbReference type="InterPro" id="IPR009875">
    <property type="entry name" value="PilZ_domain"/>
</dbReference>
<dbReference type="PROSITE" id="PS50111">
    <property type="entry name" value="CHEMOTAXIS_TRANSDUC_2"/>
    <property type="match status" value="1"/>
</dbReference>
<dbReference type="SUPFAM" id="SSF58104">
    <property type="entry name" value="Methyl-accepting chemotaxis protein (MCP) signaling domain"/>
    <property type="match status" value="1"/>
</dbReference>
<dbReference type="PROSITE" id="PS50112">
    <property type="entry name" value="PAS"/>
    <property type="match status" value="1"/>
</dbReference>
<dbReference type="Gene3D" id="1.10.287.950">
    <property type="entry name" value="Methyl-accepting chemotaxis protein"/>
    <property type="match status" value="1"/>
</dbReference>
<keyword evidence="8" id="KW-0472">Membrane</keyword>
<dbReference type="Pfam" id="PF07238">
    <property type="entry name" value="PilZ"/>
    <property type="match status" value="1"/>
</dbReference>
<protein>
    <submittedName>
        <fullName evidence="11">Chemotaxis protein</fullName>
    </submittedName>
</protein>
<evidence type="ECO:0000256" key="4">
    <source>
        <dbReference type="ARBA" id="ARBA00022500"/>
    </source>
</evidence>
<organism evidence="11 12">
    <name type="scientific">Niveispirillum cyanobacteriorum</name>
    <dbReference type="NCBI Taxonomy" id="1612173"/>
    <lineage>
        <taxon>Bacteria</taxon>
        <taxon>Pseudomonadati</taxon>
        <taxon>Pseudomonadota</taxon>
        <taxon>Alphaproteobacteria</taxon>
        <taxon>Rhodospirillales</taxon>
        <taxon>Azospirillaceae</taxon>
        <taxon>Niveispirillum</taxon>
    </lineage>
</organism>
<dbReference type="FunFam" id="3.30.450.20:FF:000046">
    <property type="entry name" value="Aerotaxis sensor receptor"/>
    <property type="match status" value="1"/>
</dbReference>
<reference evidence="11 12" key="1">
    <citation type="submission" date="2017-12" db="EMBL/GenBank/DDBJ databases">
        <title>Genomes of bacteria within cyanobacterial aggregates.</title>
        <authorList>
            <person name="Cai H."/>
        </authorList>
    </citation>
    <scope>NUCLEOTIDE SEQUENCE [LARGE SCALE GENOMIC DNA]</scope>
    <source>
        <strain evidence="11 12">TH16</strain>
    </source>
</reference>
<evidence type="ECO:0000256" key="1">
    <source>
        <dbReference type="ARBA" id="ARBA00004429"/>
    </source>
</evidence>
<dbReference type="SMART" id="SM00283">
    <property type="entry name" value="MA"/>
    <property type="match status" value="1"/>
</dbReference>
<dbReference type="InterPro" id="IPR004089">
    <property type="entry name" value="MCPsignal_dom"/>
</dbReference>
<dbReference type="NCBIfam" id="TIGR00229">
    <property type="entry name" value="sensory_box"/>
    <property type="match status" value="1"/>
</dbReference>
<keyword evidence="2" id="KW-1003">Cell membrane</keyword>
<accession>A0A2K9NCU5</accession>
<keyword evidence="7" id="KW-1133">Transmembrane helix</keyword>
<dbReference type="SUPFAM" id="SSF141371">
    <property type="entry name" value="PilZ domain-like"/>
    <property type="match status" value="1"/>
</dbReference>
<dbReference type="InterPro" id="IPR035965">
    <property type="entry name" value="PAS-like_dom_sf"/>
</dbReference>
<evidence type="ECO:0000256" key="7">
    <source>
        <dbReference type="ARBA" id="ARBA00022989"/>
    </source>
</evidence>
<dbReference type="GO" id="GO:0007165">
    <property type="term" value="P:signal transduction"/>
    <property type="evidence" value="ECO:0007669"/>
    <property type="project" value="UniProtKB-KW"/>
</dbReference>
<dbReference type="Gene3D" id="2.40.10.220">
    <property type="entry name" value="predicted glycosyltransferase like domains"/>
    <property type="match status" value="1"/>
</dbReference>
<dbReference type="Proteomes" id="UP000234752">
    <property type="component" value="Chromosome eg_1"/>
</dbReference>
<name>A0A2K9NCU5_9PROT</name>
<dbReference type="RefSeq" id="WP_102112590.1">
    <property type="nucleotide sequence ID" value="NZ_BMGN01000008.1"/>
</dbReference>
<dbReference type="SUPFAM" id="SSF55785">
    <property type="entry name" value="PYP-like sensor domain (PAS domain)"/>
    <property type="match status" value="1"/>
</dbReference>
<dbReference type="InterPro" id="IPR003122">
    <property type="entry name" value="Tar_rcpt_lig-bd"/>
</dbReference>
<dbReference type="EMBL" id="CP025611">
    <property type="protein sequence ID" value="AUN30924.1"/>
    <property type="molecule type" value="Genomic_DNA"/>
</dbReference>
<dbReference type="Pfam" id="PF08447">
    <property type="entry name" value="PAS_3"/>
    <property type="match status" value="1"/>
</dbReference>
<evidence type="ECO:0000256" key="6">
    <source>
        <dbReference type="ARBA" id="ARBA00022692"/>
    </source>
</evidence>
<keyword evidence="4" id="KW-0145">Chemotaxis</keyword>
<evidence type="ECO:0000256" key="2">
    <source>
        <dbReference type="ARBA" id="ARBA00022475"/>
    </source>
</evidence>
<dbReference type="OrthoDB" id="266313at2"/>
<dbReference type="GO" id="GO:0004888">
    <property type="term" value="F:transmembrane signaling receptor activity"/>
    <property type="evidence" value="ECO:0007669"/>
    <property type="project" value="InterPro"/>
</dbReference>
<dbReference type="PANTHER" id="PTHR32089">
    <property type="entry name" value="METHYL-ACCEPTING CHEMOTAXIS PROTEIN MCPB"/>
    <property type="match status" value="1"/>
</dbReference>
<dbReference type="PROSITE" id="PS50885">
    <property type="entry name" value="HAMP"/>
    <property type="match status" value="1"/>
</dbReference>
<evidence type="ECO:0000256" key="9">
    <source>
        <dbReference type="ARBA" id="ARBA00023224"/>
    </source>
</evidence>
<dbReference type="PRINTS" id="PR00260">
    <property type="entry name" value="CHEMTRNSDUCR"/>
</dbReference>
<dbReference type="Pfam" id="PF02203">
    <property type="entry name" value="TarH"/>
    <property type="match status" value="1"/>
</dbReference>
<sequence>MRSNGPVTNREVEMTDGDLLVSKTDPAGRITFVNDAFIAISGFSEQELLGAPHNVIRHPDMPKEAFADLWATVKAGRPWEGLVKNRCKNGDHYWVRANVTPTLEDGQVTGYISIRSKPSRADVAAAESLYGAMRSGNAGNRQVRGGSVQGTGLLATATHWFNSVRGRLILAFSMMLILQLVIGGIGMKGIDDGHARMSHLNEEAVVHMRRLKIVSDAYAVFIVDASHKVRNGNFTWEEGIKSIDKAHADIKKEWGDFTSSDMDDDERTLIAKVSPLLGAADATVDALRAAMKAQDRSTLDMLVKDRLYQTIDPVSDIISQLAEIQLAHGPEALDESEAEHNRLLLIQSVIGIIGLAVTAAAGFWLLLTIRRPMAAMRNAFDAIAAGRMDQPIDMPDAREFKGVFGQLRATRAKLAFAREERQVAEAKSRAETRQRLLETCDAIETDLIATWQGVEQSCQRVVGGMDQLSHAIGSVRENAVLLSSIAEQTSANAQNVAAATEELGVSGTEIARQASLSNQVVARAVASARDAQGAVSRMSEATGEIRAVVGLIAEIAEQTNLLALNATIEAARAGDAGKGFAVVASEVKSLSNQTRNATEDIAKRIEAVHAAVEGSVDGINAVIRVVEEINHTATATAAAVEEQSAASAEIGRNAEESASGAAQVSQSVARISGDVDEASQVTGEVQARVGDTQRSVSALRTRLLTTLRQSVAGDRRGNDRIPTDLPARLVSGGGNWDVRVLDLSVDGALLTLPAGLKVDPGARAQLTLANLGTLSTRLVGSSELGLHVNFEPRTQEQEALNGFVQQLVNAESLFVTAAQDTAAKLGVALSEALAAGRISEDDLFSTELHLVPGSDPEQFIAPFTALTDQLFPPIQEPVLKLDPSVQFCAAVTGIGYLPTHNAKFSEAPRPGDRDWNIGHCRNRRIFDDRAGMAASRNSRPFLMQAYMRNMGGGQVVRMKEVDAPIIVAGRRWGNLRLAYKK</sequence>
<dbReference type="CDD" id="cd00130">
    <property type="entry name" value="PAS"/>
    <property type="match status" value="1"/>
</dbReference>
<evidence type="ECO:0000256" key="10">
    <source>
        <dbReference type="ARBA" id="ARBA00029447"/>
    </source>
</evidence>
<evidence type="ECO:0000256" key="5">
    <source>
        <dbReference type="ARBA" id="ARBA00022519"/>
    </source>
</evidence>
<dbReference type="Gene3D" id="3.30.450.20">
    <property type="entry name" value="PAS domain"/>
    <property type="match status" value="1"/>
</dbReference>
<keyword evidence="12" id="KW-1185">Reference proteome</keyword>
<gene>
    <name evidence="11" type="ORF">C0V82_12240</name>
</gene>
<dbReference type="AlphaFoldDB" id="A0A2K9NCU5"/>